<dbReference type="RefSeq" id="WP_092037704.1">
    <property type="nucleotide sequence ID" value="NZ_FOOK01000011.1"/>
</dbReference>
<accession>A0A1I2N6C1</accession>
<protein>
    <submittedName>
        <fullName evidence="1">Uncharacterized protein</fullName>
    </submittedName>
</protein>
<dbReference type="STRING" id="201973.SAMN04488025_11130"/>
<keyword evidence="2" id="KW-1185">Reference proteome</keyword>
<dbReference type="OrthoDB" id="2084592at2"/>
<evidence type="ECO:0000313" key="2">
    <source>
        <dbReference type="Proteomes" id="UP000198661"/>
    </source>
</evidence>
<name>A0A1I2N6C1_9BACL</name>
<dbReference type="EMBL" id="FOOK01000011">
    <property type="protein sequence ID" value="SFF98389.1"/>
    <property type="molecule type" value="Genomic_DNA"/>
</dbReference>
<evidence type="ECO:0000313" key="1">
    <source>
        <dbReference type="EMBL" id="SFF98389.1"/>
    </source>
</evidence>
<reference evidence="1 2" key="1">
    <citation type="submission" date="2016-10" db="EMBL/GenBank/DDBJ databases">
        <authorList>
            <person name="de Groot N.N."/>
        </authorList>
    </citation>
    <scope>NUCLEOTIDE SEQUENCE [LARGE SCALE GENOMIC DNA]</scope>
    <source>
        <strain evidence="1 2">DSM 44945</strain>
    </source>
</reference>
<organism evidence="1 2">
    <name type="scientific">Planifilum fulgidum</name>
    <dbReference type="NCBI Taxonomy" id="201973"/>
    <lineage>
        <taxon>Bacteria</taxon>
        <taxon>Bacillati</taxon>
        <taxon>Bacillota</taxon>
        <taxon>Bacilli</taxon>
        <taxon>Bacillales</taxon>
        <taxon>Thermoactinomycetaceae</taxon>
        <taxon>Planifilum</taxon>
    </lineage>
</organism>
<sequence>MFVRLFAACDDGEAALDIYRDALAGMKEYVENENIIDVKPYWKMKGIFVVEAELHLKKEWNGEKLNQFMSSISDTWLRFGDPADELLASVTAEGCTGMKRGVYMINIHFS</sequence>
<dbReference type="AlphaFoldDB" id="A0A1I2N6C1"/>
<gene>
    <name evidence="1" type="ORF">SAMN04488025_11130</name>
</gene>
<proteinExistence type="predicted"/>
<dbReference type="Proteomes" id="UP000198661">
    <property type="component" value="Unassembled WGS sequence"/>
</dbReference>